<dbReference type="Gene3D" id="3.40.50.150">
    <property type="entry name" value="Vaccinia Virus protein VP39"/>
    <property type="match status" value="1"/>
</dbReference>
<evidence type="ECO:0000313" key="8">
    <source>
        <dbReference type="Proteomes" id="UP001210865"/>
    </source>
</evidence>
<feature type="domain" description="CheR-type methyltransferase" evidence="6">
    <location>
        <begin position="18"/>
        <end position="296"/>
    </location>
</feature>
<evidence type="ECO:0000313" key="7">
    <source>
        <dbReference type="EMBL" id="WBO20715.1"/>
    </source>
</evidence>
<protein>
    <recommendedName>
        <fullName evidence="5">Chemotaxis protein methyltransferase</fullName>
        <ecNumber evidence="5">2.1.1.80</ecNumber>
    </recommendedName>
</protein>
<accession>A0ABY7NIS6</accession>
<dbReference type="PRINTS" id="PR00996">
    <property type="entry name" value="CHERMTFRASE"/>
</dbReference>
<dbReference type="Gene3D" id="1.10.155.10">
    <property type="entry name" value="Chemotaxis receptor methyltransferase CheR, N-terminal domain"/>
    <property type="match status" value="1"/>
</dbReference>
<gene>
    <name evidence="7" type="ORF">PBT88_10855</name>
</gene>
<dbReference type="InterPro" id="IPR036804">
    <property type="entry name" value="CheR_N_sf"/>
</dbReference>
<dbReference type="InterPro" id="IPR026024">
    <property type="entry name" value="Chemotaxis_MeTrfase_CheR"/>
</dbReference>
<dbReference type="PROSITE" id="PS50123">
    <property type="entry name" value="CHER"/>
    <property type="match status" value="1"/>
</dbReference>
<comment type="catalytic activity">
    <reaction evidence="1 5">
        <text>L-glutamyl-[protein] + S-adenosyl-L-methionine = [protein]-L-glutamate 5-O-methyl ester + S-adenosyl-L-homocysteine</text>
        <dbReference type="Rhea" id="RHEA:24452"/>
        <dbReference type="Rhea" id="RHEA-COMP:10208"/>
        <dbReference type="Rhea" id="RHEA-COMP:10311"/>
        <dbReference type="ChEBI" id="CHEBI:29973"/>
        <dbReference type="ChEBI" id="CHEBI:57856"/>
        <dbReference type="ChEBI" id="CHEBI:59789"/>
        <dbReference type="ChEBI" id="CHEBI:82795"/>
        <dbReference type="EC" id="2.1.1.80"/>
    </reaction>
</comment>
<evidence type="ECO:0000256" key="3">
    <source>
        <dbReference type="ARBA" id="ARBA00022679"/>
    </source>
</evidence>
<keyword evidence="3 5" id="KW-0808">Transferase</keyword>
<dbReference type="PIRSF" id="PIRSF000410">
    <property type="entry name" value="CheR"/>
    <property type="match status" value="1"/>
</dbReference>
<keyword evidence="4 5" id="KW-0949">S-adenosyl-L-methionine</keyword>
<dbReference type="InterPro" id="IPR022641">
    <property type="entry name" value="CheR_N"/>
</dbReference>
<dbReference type="Pfam" id="PF01739">
    <property type="entry name" value="CheR"/>
    <property type="match status" value="1"/>
</dbReference>
<dbReference type="RefSeq" id="WP_270075365.1">
    <property type="nucleotide sequence ID" value="NZ_CP115174.1"/>
</dbReference>
<dbReference type="PANTHER" id="PTHR24422:SF19">
    <property type="entry name" value="CHEMOTAXIS PROTEIN METHYLTRANSFERASE"/>
    <property type="match status" value="1"/>
</dbReference>
<evidence type="ECO:0000256" key="4">
    <source>
        <dbReference type="ARBA" id="ARBA00022691"/>
    </source>
</evidence>
<dbReference type="InterPro" id="IPR000780">
    <property type="entry name" value="CheR_MeTrfase"/>
</dbReference>
<organism evidence="7 8">
    <name type="scientific">Sphingomonas abietis</name>
    <dbReference type="NCBI Taxonomy" id="3012344"/>
    <lineage>
        <taxon>Bacteria</taxon>
        <taxon>Pseudomonadati</taxon>
        <taxon>Pseudomonadota</taxon>
        <taxon>Alphaproteobacteria</taxon>
        <taxon>Sphingomonadales</taxon>
        <taxon>Sphingomonadaceae</taxon>
        <taxon>Sphingomonas</taxon>
    </lineage>
</organism>
<dbReference type="InterPro" id="IPR022642">
    <property type="entry name" value="CheR_C"/>
</dbReference>
<keyword evidence="2 5" id="KW-0489">Methyltransferase</keyword>
<dbReference type="Pfam" id="PF03705">
    <property type="entry name" value="CheR_N"/>
    <property type="match status" value="1"/>
</dbReference>
<reference evidence="7 8" key="1">
    <citation type="submission" date="2022-12" db="EMBL/GenBank/DDBJ databases">
        <title>Sphingomonas abieness sp. nov., an endophytic bacterium isolated from Abies koreana.</title>
        <authorList>
            <person name="Jiang L."/>
            <person name="Lee J."/>
        </authorList>
    </citation>
    <scope>NUCLEOTIDE SEQUENCE [LARGE SCALE GENOMIC DNA]</scope>
    <source>
        <strain evidence="8">PAMB 00755</strain>
    </source>
</reference>
<dbReference type="EC" id="2.1.1.80" evidence="5"/>
<proteinExistence type="predicted"/>
<dbReference type="SUPFAM" id="SSF47757">
    <property type="entry name" value="Chemotaxis receptor methyltransferase CheR, N-terminal domain"/>
    <property type="match status" value="1"/>
</dbReference>
<sequence>MSAATARVGGDAGGTRSLRDEEIAFGTADHAAIAKLAYAEAGLVLAPSKSQLVYGRLARHVRACGLRDFADYIALIESDAEERARAVDALTTNHTSFFRENHHIDHFAGEAWPALRQRLAGGGRVRVWSAACSSGEEPYTLMMAALGFDRAAARTLAGTDFRLLATDLSASSLAAAREGWYAQDTARTIPAGLRALWTHPAEDGGIEIVEAVRAPVAFRALNLLRDWPIRRRFDVIFCRNVMIYFDAATKARLQARLADALERGGFLYIGHSERLAANVAPRFECVGRTMFRKVTE</sequence>
<evidence type="ECO:0000256" key="2">
    <source>
        <dbReference type="ARBA" id="ARBA00022603"/>
    </source>
</evidence>
<dbReference type="InterPro" id="IPR050903">
    <property type="entry name" value="Bact_Chemotaxis_MeTrfase"/>
</dbReference>
<dbReference type="SMART" id="SM00138">
    <property type="entry name" value="MeTrc"/>
    <property type="match status" value="1"/>
</dbReference>
<dbReference type="Proteomes" id="UP001210865">
    <property type="component" value="Chromosome"/>
</dbReference>
<comment type="function">
    <text evidence="5">Methylation of the membrane-bound methyl-accepting chemotaxis proteins (MCP) to form gamma-glutamyl methyl ester residues in MCP.</text>
</comment>
<evidence type="ECO:0000259" key="6">
    <source>
        <dbReference type="PROSITE" id="PS50123"/>
    </source>
</evidence>
<keyword evidence="8" id="KW-1185">Reference proteome</keyword>
<dbReference type="PANTHER" id="PTHR24422">
    <property type="entry name" value="CHEMOTAXIS PROTEIN METHYLTRANSFERASE"/>
    <property type="match status" value="1"/>
</dbReference>
<evidence type="ECO:0000256" key="5">
    <source>
        <dbReference type="PIRNR" id="PIRNR000410"/>
    </source>
</evidence>
<evidence type="ECO:0000256" key="1">
    <source>
        <dbReference type="ARBA" id="ARBA00001541"/>
    </source>
</evidence>
<dbReference type="InterPro" id="IPR029063">
    <property type="entry name" value="SAM-dependent_MTases_sf"/>
</dbReference>
<dbReference type="SUPFAM" id="SSF53335">
    <property type="entry name" value="S-adenosyl-L-methionine-dependent methyltransferases"/>
    <property type="match status" value="1"/>
</dbReference>
<name>A0ABY7NIS6_9SPHN</name>
<dbReference type="EMBL" id="CP115174">
    <property type="protein sequence ID" value="WBO20715.1"/>
    <property type="molecule type" value="Genomic_DNA"/>
</dbReference>